<dbReference type="EMBL" id="GL378323">
    <property type="protein sequence ID" value="EFJ52727.1"/>
    <property type="molecule type" value="Genomic_DNA"/>
</dbReference>
<reference evidence="3 4" key="1">
    <citation type="journal article" date="2010" name="Science">
        <title>Genomic analysis of organismal complexity in the multicellular green alga Volvox carteri.</title>
        <authorList>
            <person name="Prochnik S.E."/>
            <person name="Umen J."/>
            <person name="Nedelcu A.M."/>
            <person name="Hallmann A."/>
            <person name="Miller S.M."/>
            <person name="Nishii I."/>
            <person name="Ferris P."/>
            <person name="Kuo A."/>
            <person name="Mitros T."/>
            <person name="Fritz-Laylin L.K."/>
            <person name="Hellsten U."/>
            <person name="Chapman J."/>
            <person name="Simakov O."/>
            <person name="Rensing S.A."/>
            <person name="Terry A."/>
            <person name="Pangilinan J."/>
            <person name="Kapitonov V."/>
            <person name="Jurka J."/>
            <person name="Salamov A."/>
            <person name="Shapiro H."/>
            <person name="Schmutz J."/>
            <person name="Grimwood J."/>
            <person name="Lindquist E."/>
            <person name="Lucas S."/>
            <person name="Grigoriev I.V."/>
            <person name="Schmitt R."/>
            <person name="Kirk D."/>
            <person name="Rokhsar D.S."/>
        </authorList>
    </citation>
    <scope>NUCLEOTIDE SEQUENCE [LARGE SCALE GENOMIC DNA]</scope>
    <source>
        <strain evidence="4">f. Nagariensis / Eve</strain>
    </source>
</reference>
<protein>
    <submittedName>
        <fullName evidence="3">Phosphoglycerate mutase-like protein</fullName>
    </submittedName>
</protein>
<feature type="region of interest" description="Disordered" evidence="2">
    <location>
        <begin position="361"/>
        <end position="405"/>
    </location>
</feature>
<dbReference type="PROSITE" id="PS00175">
    <property type="entry name" value="PG_MUTASE"/>
    <property type="match status" value="1"/>
</dbReference>
<dbReference type="PANTHER" id="PTHR48100:SF44">
    <property type="entry name" value="PHOSPHATASE C1620.13-RELATED"/>
    <property type="match status" value="1"/>
</dbReference>
<organism evidence="4">
    <name type="scientific">Volvox carteri f. nagariensis</name>
    <dbReference type="NCBI Taxonomy" id="3068"/>
    <lineage>
        <taxon>Eukaryota</taxon>
        <taxon>Viridiplantae</taxon>
        <taxon>Chlorophyta</taxon>
        <taxon>core chlorophytes</taxon>
        <taxon>Chlorophyceae</taxon>
        <taxon>CS clade</taxon>
        <taxon>Chlamydomonadales</taxon>
        <taxon>Volvocaceae</taxon>
        <taxon>Volvox</taxon>
    </lineage>
</organism>
<dbReference type="Gene3D" id="3.40.50.1240">
    <property type="entry name" value="Phosphoglycerate mutase-like"/>
    <property type="match status" value="1"/>
</dbReference>
<evidence type="ECO:0000256" key="1">
    <source>
        <dbReference type="ARBA" id="ARBA00038362"/>
    </source>
</evidence>
<dbReference type="InterPro" id="IPR029033">
    <property type="entry name" value="His_PPase_superfam"/>
</dbReference>
<dbReference type="GO" id="GO:0005829">
    <property type="term" value="C:cytosol"/>
    <property type="evidence" value="ECO:0007669"/>
    <property type="project" value="TreeGrafter"/>
</dbReference>
<evidence type="ECO:0000313" key="3">
    <source>
        <dbReference type="EMBL" id="EFJ52727.1"/>
    </source>
</evidence>
<dbReference type="CDD" id="cd07067">
    <property type="entry name" value="HP_PGM_like"/>
    <property type="match status" value="1"/>
</dbReference>
<sequence>MSLVPFLRTPAHIETSQKQQPKSTAATTQERPAVQAEPQWQSTSPASDDEFVISMSQTYERTQPEPCCDYGSAEREEVELSLRRTQPYHAAGSTQNYGQHHHDLLIATAAAALDNPDAAVVTSTADAWEASVAQASALGVGSASAATVLLPHDLILEGQGSNQPGHLAAIMAAAAVGTRGQSRTGSFPSADILRPLPSALPAGSSGPAQTPELQGSGAGGIAYGTATDDIADDGTTPPLQVGLPLFPIFTQGRARRRPPIHLIRHGESEFNLACKRRGGFGDPHDIFDARLTATGEKQPKPGQVPPGCATTSHFTKRLAKALRPQLLDLMQQHGDPLFIVSPLSRAIETFLLMLPDPERLRVCPQTPPPPPSASMSSSQKQHGQSQPQSRQQQGEVQGTGTSCTPGMASKPVNMVICPLLSEFLLTSGDVGRPRSALIESYPQIAEQLRKGLDNERWWYENTIKGPNCAVSKVLNSTEPDKSAKTWALVRSFEVLDSVRCCLQARVDRFRQFVFSQSHRPIVVVGHANFFKSLTHDSHYMSNCQMMAWAP</sequence>
<dbReference type="RefSeq" id="XP_002945732.1">
    <property type="nucleotide sequence ID" value="XM_002945686.1"/>
</dbReference>
<dbReference type="Proteomes" id="UP000001058">
    <property type="component" value="Unassembled WGS sequence"/>
</dbReference>
<feature type="region of interest" description="Disordered" evidence="2">
    <location>
        <begin position="196"/>
        <end position="219"/>
    </location>
</feature>
<keyword evidence="4" id="KW-1185">Reference proteome</keyword>
<dbReference type="KEGG" id="vcn:VOLCADRAFT_86003"/>
<dbReference type="SUPFAM" id="SSF53254">
    <property type="entry name" value="Phosphoglycerate mutase-like"/>
    <property type="match status" value="1"/>
</dbReference>
<feature type="compositionally biased region" description="Polar residues" evidence="2">
    <location>
        <begin position="14"/>
        <end position="30"/>
    </location>
</feature>
<name>D8THK4_VOLCA</name>
<dbReference type="InterPro" id="IPR001345">
    <property type="entry name" value="PG/BPGM_mutase_AS"/>
</dbReference>
<dbReference type="eggNOG" id="ENOG502S8K3">
    <property type="taxonomic scope" value="Eukaryota"/>
</dbReference>
<comment type="similarity">
    <text evidence="1">Belongs to the phosphoglycerate mutase family.</text>
</comment>
<dbReference type="InterPro" id="IPR013078">
    <property type="entry name" value="His_Pase_superF_clade-1"/>
</dbReference>
<proteinExistence type="inferred from homology"/>
<dbReference type="AlphaFoldDB" id="D8THK4"/>
<dbReference type="InterPro" id="IPR050275">
    <property type="entry name" value="PGM_Phosphatase"/>
</dbReference>
<feature type="compositionally biased region" description="Low complexity" evidence="2">
    <location>
        <begin position="373"/>
        <end position="398"/>
    </location>
</feature>
<dbReference type="SMART" id="SM00855">
    <property type="entry name" value="PGAM"/>
    <property type="match status" value="1"/>
</dbReference>
<dbReference type="PANTHER" id="PTHR48100">
    <property type="entry name" value="BROAD-SPECIFICITY PHOSPHATASE YOR283W-RELATED"/>
    <property type="match status" value="1"/>
</dbReference>
<gene>
    <name evidence="3" type="ORF">VOLCADRAFT_86003</name>
</gene>
<evidence type="ECO:0000313" key="4">
    <source>
        <dbReference type="Proteomes" id="UP000001058"/>
    </source>
</evidence>
<feature type="region of interest" description="Disordered" evidence="2">
    <location>
        <begin position="1"/>
        <end position="47"/>
    </location>
</feature>
<evidence type="ECO:0000256" key="2">
    <source>
        <dbReference type="SAM" id="MobiDB-lite"/>
    </source>
</evidence>
<dbReference type="GeneID" id="9621718"/>
<dbReference type="InParanoid" id="D8THK4"/>
<accession>D8THK4</accession>
<dbReference type="OrthoDB" id="496981at2759"/>
<dbReference type="GO" id="GO:0016791">
    <property type="term" value="F:phosphatase activity"/>
    <property type="evidence" value="ECO:0007669"/>
    <property type="project" value="TreeGrafter"/>
</dbReference>